<evidence type="ECO:0000313" key="1">
    <source>
        <dbReference type="EMBL" id="PKI40149.1"/>
    </source>
</evidence>
<protein>
    <submittedName>
        <fullName evidence="1">Uncharacterized protein</fullName>
    </submittedName>
</protein>
<organism evidence="1 2">
    <name type="scientific">Punica granatum</name>
    <name type="common">Pomegranate</name>
    <dbReference type="NCBI Taxonomy" id="22663"/>
    <lineage>
        <taxon>Eukaryota</taxon>
        <taxon>Viridiplantae</taxon>
        <taxon>Streptophyta</taxon>
        <taxon>Embryophyta</taxon>
        <taxon>Tracheophyta</taxon>
        <taxon>Spermatophyta</taxon>
        <taxon>Magnoliopsida</taxon>
        <taxon>eudicotyledons</taxon>
        <taxon>Gunneridae</taxon>
        <taxon>Pentapetalae</taxon>
        <taxon>rosids</taxon>
        <taxon>malvids</taxon>
        <taxon>Myrtales</taxon>
        <taxon>Lythraceae</taxon>
        <taxon>Punica</taxon>
    </lineage>
</organism>
<accession>A0A2I0I819</accession>
<keyword evidence="2" id="KW-1185">Reference proteome</keyword>
<proteinExistence type="predicted"/>
<evidence type="ECO:0000313" key="2">
    <source>
        <dbReference type="Proteomes" id="UP000233551"/>
    </source>
</evidence>
<comment type="caution">
    <text evidence="1">The sequence shown here is derived from an EMBL/GenBank/DDBJ whole genome shotgun (WGS) entry which is preliminary data.</text>
</comment>
<dbReference type="AlphaFoldDB" id="A0A2I0I819"/>
<reference evidence="1 2" key="1">
    <citation type="submission" date="2017-11" db="EMBL/GenBank/DDBJ databases">
        <title>De-novo sequencing of pomegranate (Punica granatum L.) genome.</title>
        <authorList>
            <person name="Akparov Z."/>
            <person name="Amiraslanov A."/>
            <person name="Hajiyeva S."/>
            <person name="Abbasov M."/>
            <person name="Kaur K."/>
            <person name="Hamwieh A."/>
            <person name="Solovyev V."/>
            <person name="Salamov A."/>
            <person name="Braich B."/>
            <person name="Kosarev P."/>
            <person name="Mahmoud A."/>
            <person name="Hajiyev E."/>
            <person name="Babayeva S."/>
            <person name="Izzatullayeva V."/>
            <person name="Mammadov A."/>
            <person name="Mammadov A."/>
            <person name="Sharifova S."/>
            <person name="Ojaghi J."/>
            <person name="Eynullazada K."/>
            <person name="Bayramov B."/>
            <person name="Abdulazimova A."/>
            <person name="Shahmuradov I."/>
        </authorList>
    </citation>
    <scope>NUCLEOTIDE SEQUENCE [LARGE SCALE GENOMIC DNA]</scope>
    <source>
        <strain evidence="2">cv. AG2017</strain>
        <tissue evidence="1">Leaf</tissue>
    </source>
</reference>
<dbReference type="EMBL" id="PGOL01003661">
    <property type="protein sequence ID" value="PKI40149.1"/>
    <property type="molecule type" value="Genomic_DNA"/>
</dbReference>
<sequence length="107" mass="11290">MEAPCQPPYPREVAGGFGVGSGGGAPTDLCYQFCIKLLANKLVWFGAIKIHSIKGRFTTAGSSHLVDQEVNSLMSHLGGRRATRCKRGDGILVTIFQGEVAGNVGGR</sequence>
<gene>
    <name evidence="1" type="ORF">CRG98_039467</name>
</gene>
<name>A0A2I0I819_PUNGR</name>
<dbReference type="Proteomes" id="UP000233551">
    <property type="component" value="Unassembled WGS sequence"/>
</dbReference>